<dbReference type="RefSeq" id="WP_194701013.1">
    <property type="nucleotide sequence ID" value="NZ_JADKNH010000003.1"/>
</dbReference>
<name>A0ABR9ZS29_9FIRM</name>
<gene>
    <name evidence="1" type="ORF">ISU02_06580</name>
</gene>
<accession>A0ABR9ZS29</accession>
<sequence length="200" mass="23197">MSQILKTNQVYNSKNLSASKIKSTYKPIAVTMLKPKSEAHNNPHKSANNESVLIDYFYEKVHNLKASYQRLSDQNTAKNYYKSHKQEILSGGKNLVKAINQLIRDSKEVDASYGTHFYFLVESYLHDYENELKNIGIYLNNGMVHFDRRRFIDAFSFDIAALEFLYKPNGLVEQLLKINYRVLTIGNNDEFEGQIIDYHA</sequence>
<reference evidence="1 2" key="1">
    <citation type="submission" date="2020-11" db="EMBL/GenBank/DDBJ databases">
        <title>Fusibacter basophilias sp. nov.</title>
        <authorList>
            <person name="Qiu D."/>
        </authorList>
    </citation>
    <scope>NUCLEOTIDE SEQUENCE [LARGE SCALE GENOMIC DNA]</scope>
    <source>
        <strain evidence="1 2">Q10-2</strain>
    </source>
</reference>
<proteinExistence type="predicted"/>
<protein>
    <submittedName>
        <fullName evidence="1">Uncharacterized protein</fullName>
    </submittedName>
</protein>
<comment type="caution">
    <text evidence="1">The sequence shown here is derived from an EMBL/GenBank/DDBJ whole genome shotgun (WGS) entry which is preliminary data.</text>
</comment>
<evidence type="ECO:0000313" key="2">
    <source>
        <dbReference type="Proteomes" id="UP000614200"/>
    </source>
</evidence>
<dbReference type="Proteomes" id="UP000614200">
    <property type="component" value="Unassembled WGS sequence"/>
</dbReference>
<organism evidence="1 2">
    <name type="scientific">Fusibacter ferrireducens</name>
    <dbReference type="NCBI Taxonomy" id="2785058"/>
    <lineage>
        <taxon>Bacteria</taxon>
        <taxon>Bacillati</taxon>
        <taxon>Bacillota</taxon>
        <taxon>Clostridia</taxon>
        <taxon>Eubacteriales</taxon>
        <taxon>Eubacteriales Family XII. Incertae Sedis</taxon>
        <taxon>Fusibacter</taxon>
    </lineage>
</organism>
<dbReference type="EMBL" id="JADKNH010000003">
    <property type="protein sequence ID" value="MBF4692776.1"/>
    <property type="molecule type" value="Genomic_DNA"/>
</dbReference>
<keyword evidence="2" id="KW-1185">Reference proteome</keyword>
<evidence type="ECO:0000313" key="1">
    <source>
        <dbReference type="EMBL" id="MBF4692776.1"/>
    </source>
</evidence>